<organism evidence="1 2">
    <name type="scientific">Mytilus edulis</name>
    <name type="common">Blue mussel</name>
    <dbReference type="NCBI Taxonomy" id="6550"/>
    <lineage>
        <taxon>Eukaryota</taxon>
        <taxon>Metazoa</taxon>
        <taxon>Spiralia</taxon>
        <taxon>Lophotrochozoa</taxon>
        <taxon>Mollusca</taxon>
        <taxon>Bivalvia</taxon>
        <taxon>Autobranchia</taxon>
        <taxon>Pteriomorphia</taxon>
        <taxon>Mytilida</taxon>
        <taxon>Mytiloidea</taxon>
        <taxon>Mytilidae</taxon>
        <taxon>Mytilinae</taxon>
        <taxon>Mytilus</taxon>
    </lineage>
</organism>
<dbReference type="EMBL" id="CAJPWZ010002196">
    <property type="protein sequence ID" value="CAG2232976.1"/>
    <property type="molecule type" value="Genomic_DNA"/>
</dbReference>
<evidence type="ECO:0000313" key="1">
    <source>
        <dbReference type="EMBL" id="CAG2232976.1"/>
    </source>
</evidence>
<comment type="caution">
    <text evidence="1">The sequence shown here is derived from an EMBL/GenBank/DDBJ whole genome shotgun (WGS) entry which is preliminary data.</text>
</comment>
<gene>
    <name evidence="1" type="ORF">MEDL_45720</name>
</gene>
<sequence>MTDIEIDILNDLSEKSKDEIDPVQLLYYLYKTKTVDQYLYEDFHQNAFELHWPNRRLCEFLLQKLQNVCSFRTLINALRESGHHNISRILLEKQVLPTSSVVRVCRTDTSNRKQVQHFFKTLKRKVWNAEFKDPLNTLRSLAKRLQMSMLRERDYMKKQILADKVVAVLGAEIDAHAITFNTELSDHDLFKELREIVPYTTNTMVTDVILYGRQANACAIGKYFSQGEKYLQKAKSCSAFMTPCLELANMVYCEVYVRLWQFEQNPNHQIRESLVQMAEVGIECLRDEEEEIRLLWTRMFLLRMAFCLLGIGNRATIIQNCMITIECIQRARHVLGILDTTLDNMDTRREMFYLMARARLFEIEDELSLALEYITRSFRLAMEGKFKEQSFICQYMKYIEQRMIVPAASNVEHDPVELNQDSFEGSHTSVESIIEIEMNRPETVIHHYPSNHDKTDLIPVRLVSVPVLDPNSFLKTTSDTPCNDNSFCEIFNEQNEKAIGNEETRSTYELINLESAANIDFNSFELISSDEI</sequence>
<keyword evidence="2" id="KW-1185">Reference proteome</keyword>
<accession>A0A8S3TMY8</accession>
<reference evidence="1" key="1">
    <citation type="submission" date="2021-03" db="EMBL/GenBank/DDBJ databases">
        <authorList>
            <person name="Bekaert M."/>
        </authorList>
    </citation>
    <scope>NUCLEOTIDE SEQUENCE</scope>
</reference>
<dbReference type="Proteomes" id="UP000683360">
    <property type="component" value="Unassembled WGS sequence"/>
</dbReference>
<dbReference type="AlphaFoldDB" id="A0A8S3TMY8"/>
<proteinExistence type="predicted"/>
<dbReference type="OrthoDB" id="6140147at2759"/>
<name>A0A8S3TMY8_MYTED</name>
<protein>
    <submittedName>
        <fullName evidence="1">Uncharacterized protein</fullName>
    </submittedName>
</protein>
<evidence type="ECO:0000313" key="2">
    <source>
        <dbReference type="Proteomes" id="UP000683360"/>
    </source>
</evidence>